<gene>
    <name evidence="2" type="ORF">NDU88_007087</name>
</gene>
<reference evidence="2" key="1">
    <citation type="journal article" date="2022" name="bioRxiv">
        <title>Sequencing and chromosome-scale assembly of the giantPleurodeles waltlgenome.</title>
        <authorList>
            <person name="Brown T."/>
            <person name="Elewa A."/>
            <person name="Iarovenko S."/>
            <person name="Subramanian E."/>
            <person name="Araus A.J."/>
            <person name="Petzold A."/>
            <person name="Susuki M."/>
            <person name="Suzuki K.-i.T."/>
            <person name="Hayashi T."/>
            <person name="Toyoda A."/>
            <person name="Oliveira C."/>
            <person name="Osipova E."/>
            <person name="Leigh N.D."/>
            <person name="Simon A."/>
            <person name="Yun M.H."/>
        </authorList>
    </citation>
    <scope>NUCLEOTIDE SEQUENCE</scope>
    <source>
        <strain evidence="2">20211129_DDA</strain>
        <tissue evidence="2">Liver</tissue>
    </source>
</reference>
<dbReference type="AlphaFoldDB" id="A0AAV7RQN2"/>
<feature type="compositionally biased region" description="Basic residues" evidence="1">
    <location>
        <begin position="171"/>
        <end position="191"/>
    </location>
</feature>
<accession>A0AAV7RQN2</accession>
<comment type="caution">
    <text evidence="2">The sequence shown here is derived from an EMBL/GenBank/DDBJ whole genome shotgun (WGS) entry which is preliminary data.</text>
</comment>
<evidence type="ECO:0000256" key="1">
    <source>
        <dbReference type="SAM" id="MobiDB-lite"/>
    </source>
</evidence>
<evidence type="ECO:0000313" key="2">
    <source>
        <dbReference type="EMBL" id="KAJ1154335.1"/>
    </source>
</evidence>
<feature type="region of interest" description="Disordered" evidence="1">
    <location>
        <begin position="1"/>
        <end position="232"/>
    </location>
</feature>
<proteinExistence type="predicted"/>
<dbReference type="EMBL" id="JANPWB010000009">
    <property type="protein sequence ID" value="KAJ1154335.1"/>
    <property type="molecule type" value="Genomic_DNA"/>
</dbReference>
<sequence>MGAPGAQRRASQDPRPPPRPQSAPYLILCSQHRAGFQARSAGRQESLCTGSRGQYPSPPSRSPSRPRSQARTLSSPGALSQRSICAIRQPGPALLRRGSGNRDPPRETPSKGRERPARPGLQAAARTRNQSPEKKGRGGEGEGEPRSEATADQAPPKSFALLSPRPLIRGGGRRLHSPRAHHRSRRARRAAGARPPDAPPLPGPRQQPNPAQITPAESPGGSPRGPLLLHRI</sequence>
<evidence type="ECO:0000313" key="3">
    <source>
        <dbReference type="Proteomes" id="UP001066276"/>
    </source>
</evidence>
<feature type="compositionally biased region" description="Basic and acidic residues" evidence="1">
    <location>
        <begin position="131"/>
        <end position="149"/>
    </location>
</feature>
<feature type="compositionally biased region" description="Basic and acidic residues" evidence="1">
    <location>
        <begin position="103"/>
        <end position="117"/>
    </location>
</feature>
<feature type="compositionally biased region" description="Pro residues" evidence="1">
    <location>
        <begin position="196"/>
        <end position="207"/>
    </location>
</feature>
<keyword evidence="3" id="KW-1185">Reference proteome</keyword>
<feature type="compositionally biased region" description="Polar residues" evidence="1">
    <location>
        <begin position="69"/>
        <end position="83"/>
    </location>
</feature>
<name>A0AAV7RQN2_PLEWA</name>
<organism evidence="2 3">
    <name type="scientific">Pleurodeles waltl</name>
    <name type="common">Iberian ribbed newt</name>
    <dbReference type="NCBI Taxonomy" id="8319"/>
    <lineage>
        <taxon>Eukaryota</taxon>
        <taxon>Metazoa</taxon>
        <taxon>Chordata</taxon>
        <taxon>Craniata</taxon>
        <taxon>Vertebrata</taxon>
        <taxon>Euteleostomi</taxon>
        <taxon>Amphibia</taxon>
        <taxon>Batrachia</taxon>
        <taxon>Caudata</taxon>
        <taxon>Salamandroidea</taxon>
        <taxon>Salamandridae</taxon>
        <taxon>Pleurodelinae</taxon>
        <taxon>Pleurodeles</taxon>
    </lineage>
</organism>
<protein>
    <submittedName>
        <fullName evidence="2">Uncharacterized protein</fullName>
    </submittedName>
</protein>
<dbReference type="Proteomes" id="UP001066276">
    <property type="component" value="Chromosome 5"/>
</dbReference>